<protein>
    <recommendedName>
        <fullName evidence="2">Decapping nuclease</fullName>
        <ecNumber evidence="2">3.6.1.-</ecNumber>
    </recommendedName>
</protein>
<sequence length="351" mass="40764">MLTIKQLNNSATKHELNLKKVESSWISLKGPKRLGCFSSYYNEENVKIYCPDKSLLAYLDIPEPLFIDCLQGYDPNVKYGHQSIGNIHLLRWVMDNEATLEDYPSDFVCYNGLLKDMMMSRYIKDHWDFFAIKIKGKIIMLRIDSKKKQDYIDEQSAWNNKSTYVALNLRRLITKTDNGHESNLVKEGESCHGIFHSKIGCHRILHAGWLDCVESKEELTKPFDQIKFGSIKKIQNHHETISFNAGNTWWSLATLSGVETITCARCEYDFTVDHIDKLSVSNLIPRERQMEFFTSLNLMLDYIKSIVTEDNQYYDFYFNGTVKTLTGCERMNSNEKIIPSWYVDGQLPHVS</sequence>
<accession>T1KUC7</accession>
<reference evidence="5" key="1">
    <citation type="submission" date="2011-08" db="EMBL/GenBank/DDBJ databases">
        <authorList>
            <person name="Rombauts S."/>
        </authorList>
    </citation>
    <scope>NUCLEOTIDE SEQUENCE</scope>
    <source>
        <strain evidence="5">London</strain>
    </source>
</reference>
<comment type="function">
    <text evidence="2">Decapping enzyme for NAD-capped RNAs: specifically hydrolyzes the nicotinamide adenine dinucleotide (NAD) cap from a subset of RNAs by removing the entire NAD moiety from the 5'-end of an NAD-capped RNA.</text>
</comment>
<comment type="cofactor">
    <cofactor evidence="2">
        <name>a divalent metal cation</name>
        <dbReference type="ChEBI" id="CHEBI:60240"/>
    </cofactor>
</comment>
<dbReference type="KEGG" id="tut:107367151"/>
<evidence type="ECO:0000313" key="5">
    <source>
        <dbReference type="Proteomes" id="UP000015104"/>
    </source>
</evidence>
<evidence type="ECO:0000313" key="4">
    <source>
        <dbReference type="EnsemblMetazoa" id="tetur21g02950.1"/>
    </source>
</evidence>
<proteinExistence type="inferred from homology"/>
<dbReference type="EnsemblMetazoa" id="tetur21g02950.1">
    <property type="protein sequence ID" value="tetur21g02950.1"/>
    <property type="gene ID" value="tetur21g02950"/>
</dbReference>
<keyword evidence="2" id="KW-0547">Nucleotide-binding</keyword>
<keyword evidence="2" id="KW-0539">Nucleus</keyword>
<keyword evidence="2" id="KW-0479">Metal-binding</keyword>
<gene>
    <name evidence="4" type="primary">107367151</name>
</gene>
<dbReference type="GO" id="GO:0034353">
    <property type="term" value="F:mRNA 5'-diphosphatase activity"/>
    <property type="evidence" value="ECO:0007669"/>
    <property type="project" value="TreeGrafter"/>
</dbReference>
<dbReference type="PANTHER" id="PTHR12395:SF9">
    <property type="entry name" value="DECAPPING AND EXORIBONUCLEASE PROTEIN"/>
    <property type="match status" value="1"/>
</dbReference>
<dbReference type="GO" id="GO:0000956">
    <property type="term" value="P:nuclear-transcribed mRNA catabolic process"/>
    <property type="evidence" value="ECO:0007669"/>
    <property type="project" value="TreeGrafter"/>
</dbReference>
<dbReference type="InterPro" id="IPR013961">
    <property type="entry name" value="RAI1"/>
</dbReference>
<dbReference type="GO" id="GO:0110155">
    <property type="term" value="P:NAD-cap decapping"/>
    <property type="evidence" value="ECO:0007669"/>
    <property type="project" value="TreeGrafter"/>
</dbReference>
<dbReference type="Pfam" id="PF08652">
    <property type="entry name" value="RAI1"/>
    <property type="match status" value="1"/>
</dbReference>
<dbReference type="HOGENOM" id="CLU_067939_0_0_1"/>
<evidence type="ECO:0000256" key="2">
    <source>
        <dbReference type="RuleBase" id="RU367113"/>
    </source>
</evidence>
<organism evidence="4 5">
    <name type="scientific">Tetranychus urticae</name>
    <name type="common">Two-spotted spider mite</name>
    <dbReference type="NCBI Taxonomy" id="32264"/>
    <lineage>
        <taxon>Eukaryota</taxon>
        <taxon>Metazoa</taxon>
        <taxon>Ecdysozoa</taxon>
        <taxon>Arthropoda</taxon>
        <taxon>Chelicerata</taxon>
        <taxon>Arachnida</taxon>
        <taxon>Acari</taxon>
        <taxon>Acariformes</taxon>
        <taxon>Trombidiformes</taxon>
        <taxon>Prostigmata</taxon>
        <taxon>Eleutherengona</taxon>
        <taxon>Raphignathae</taxon>
        <taxon>Tetranychoidea</taxon>
        <taxon>Tetranychidae</taxon>
        <taxon>Tetranychus</taxon>
    </lineage>
</organism>
<dbReference type="GO" id="GO:0000166">
    <property type="term" value="F:nucleotide binding"/>
    <property type="evidence" value="ECO:0007669"/>
    <property type="project" value="UniProtKB-KW"/>
</dbReference>
<dbReference type="AlphaFoldDB" id="T1KUC7"/>
<dbReference type="GO" id="GO:0003723">
    <property type="term" value="F:RNA binding"/>
    <property type="evidence" value="ECO:0007669"/>
    <property type="project" value="UniProtKB-KW"/>
</dbReference>
<evidence type="ECO:0000256" key="1">
    <source>
        <dbReference type="ARBA" id="ARBA00006562"/>
    </source>
</evidence>
<dbReference type="GO" id="GO:0005634">
    <property type="term" value="C:nucleus"/>
    <property type="evidence" value="ECO:0007669"/>
    <property type="project" value="UniProtKB-SubCell"/>
</dbReference>
<comment type="subcellular location">
    <subcellularLocation>
        <location evidence="2">Nucleus</location>
    </subcellularLocation>
</comment>
<comment type="similarity">
    <text evidence="1 2">Belongs to the DXO/Dom3Z family.</text>
</comment>
<dbReference type="EMBL" id="CAEY01000552">
    <property type="status" value="NOT_ANNOTATED_CDS"/>
    <property type="molecule type" value="Genomic_DNA"/>
</dbReference>
<feature type="domain" description="RAI1-like" evidence="3">
    <location>
        <begin position="29"/>
        <end position="343"/>
    </location>
</feature>
<dbReference type="PANTHER" id="PTHR12395">
    <property type="entry name" value="DOM-3 RELATED"/>
    <property type="match status" value="1"/>
</dbReference>
<dbReference type="Proteomes" id="UP000015104">
    <property type="component" value="Unassembled WGS sequence"/>
</dbReference>
<keyword evidence="2" id="KW-0378">Hydrolase</keyword>
<keyword evidence="5" id="KW-1185">Reference proteome</keyword>
<keyword evidence="2" id="KW-0694">RNA-binding</keyword>
<dbReference type="GO" id="GO:0005829">
    <property type="term" value="C:cytosol"/>
    <property type="evidence" value="ECO:0007669"/>
    <property type="project" value="TreeGrafter"/>
</dbReference>
<dbReference type="OrthoDB" id="10051938at2759"/>
<keyword evidence="2" id="KW-0540">Nuclease</keyword>
<reference evidence="4" key="2">
    <citation type="submission" date="2015-06" db="UniProtKB">
        <authorList>
            <consortium name="EnsemblMetazoa"/>
        </authorList>
    </citation>
    <scope>IDENTIFICATION</scope>
</reference>
<dbReference type="GO" id="GO:0004518">
    <property type="term" value="F:nuclease activity"/>
    <property type="evidence" value="ECO:0007669"/>
    <property type="project" value="UniProtKB-KW"/>
</dbReference>
<dbReference type="InterPro" id="IPR039039">
    <property type="entry name" value="RAI1-like_fam"/>
</dbReference>
<evidence type="ECO:0000259" key="3">
    <source>
        <dbReference type="Pfam" id="PF08652"/>
    </source>
</evidence>
<dbReference type="EC" id="3.6.1.-" evidence="2"/>
<name>T1KUC7_TETUR</name>
<dbReference type="GO" id="GO:0046872">
    <property type="term" value="F:metal ion binding"/>
    <property type="evidence" value="ECO:0007669"/>
    <property type="project" value="UniProtKB-KW"/>
</dbReference>